<evidence type="ECO:0000313" key="4">
    <source>
        <dbReference type="Proteomes" id="UP000813461"/>
    </source>
</evidence>
<dbReference type="Gene3D" id="1.25.40.10">
    <property type="entry name" value="Tetratricopeptide repeat domain"/>
    <property type="match status" value="2"/>
</dbReference>
<dbReference type="InterPro" id="IPR011990">
    <property type="entry name" value="TPR-like_helical_dom_sf"/>
</dbReference>
<sequence>MQALALHRPRCLLHSLQPLQLRGLRTLPRAIPDYVKRWDPTQYQHTYRPKLRVRWSKDAAGNTVVPVAHEHAPDDASQSRVAQADKTKYALKRLRHLLRLAKSPSVEAVGISDPIWRVYITAKSANPEFPSLLSDSEWEVLWAVLASKRSGRRSRTLELEELFRNLQATGRPGTASQRAVFLECVFLNGREELAMEEWEKGCNLQLDCRPEYLETGARLYALADNADRAQEIMVRLFDLHPEWDTSVMMAVFRAHTSSEKVQHHDIAKEIYTQMKERRAAHLTVQDYDAWLVGFLEARSLRHAKQVFRDMIKDGHLATTGSAEDIEGVLQRLHMLYRLGTDISRMTSIALDAITVLPPAYHGHVFGDWMKSAVVQQAPEAAAQILDMMIKRGYAPETFHFNMLLKALLRTKEDPSVLKAENIGWRMIDGARRAHGSSLKPDSITEQISKRFEELRRPMESPAQVPAGDVTTFALVMQHHAKKLHWEHVDYLARQLKASAVTPNATIMNVLIDNKCRKGAYAEAWKIYQQLTETDIFPNGATFRHLWKTLRLALGDHATRSDPNLPTPRDLLKETLDWWAKCRSRYDADRFLIGLAGSDQGAITALMMHCFSYTQDLAGSLVALHVLRHKFNIFPTDKAAEILQRQMAWVDMARESESARSQYFHSRSNARNTERVVRVYEILLQRRLHRMREAGTYDPDNMTDEQIGDMGLNVLSEFVRVVLKRTYPPEVVEAMIEAAKGVVGVQDMETGDMDAFEVA</sequence>
<comment type="caution">
    <text evidence="3">The sequence shown here is derived from an EMBL/GenBank/DDBJ whole genome shotgun (WGS) entry which is preliminary data.</text>
</comment>
<evidence type="ECO:0000256" key="1">
    <source>
        <dbReference type="ARBA" id="ARBA00022737"/>
    </source>
</evidence>
<dbReference type="EMBL" id="JAGMVJ010000030">
    <property type="protein sequence ID" value="KAH7069367.1"/>
    <property type="molecule type" value="Genomic_DNA"/>
</dbReference>
<organism evidence="3 4">
    <name type="scientific">Paraphoma chrysanthemicola</name>
    <dbReference type="NCBI Taxonomy" id="798071"/>
    <lineage>
        <taxon>Eukaryota</taxon>
        <taxon>Fungi</taxon>
        <taxon>Dikarya</taxon>
        <taxon>Ascomycota</taxon>
        <taxon>Pezizomycotina</taxon>
        <taxon>Dothideomycetes</taxon>
        <taxon>Pleosporomycetidae</taxon>
        <taxon>Pleosporales</taxon>
        <taxon>Pleosporineae</taxon>
        <taxon>Phaeosphaeriaceae</taxon>
        <taxon>Paraphoma</taxon>
    </lineage>
</organism>
<dbReference type="AlphaFoldDB" id="A0A8K0QU71"/>
<evidence type="ECO:0000256" key="2">
    <source>
        <dbReference type="PROSITE-ProRule" id="PRU00708"/>
    </source>
</evidence>
<dbReference type="PANTHER" id="PTHR47942">
    <property type="entry name" value="TETRATRICOPEPTIDE REPEAT (TPR)-LIKE SUPERFAMILY PROTEIN-RELATED"/>
    <property type="match status" value="1"/>
</dbReference>
<dbReference type="OrthoDB" id="185373at2759"/>
<gene>
    <name evidence="3" type="ORF">FB567DRAFT_540743</name>
</gene>
<evidence type="ECO:0000313" key="3">
    <source>
        <dbReference type="EMBL" id="KAH7069367.1"/>
    </source>
</evidence>
<dbReference type="PROSITE" id="PS51375">
    <property type="entry name" value="PPR"/>
    <property type="match status" value="1"/>
</dbReference>
<dbReference type="InterPro" id="IPR051222">
    <property type="entry name" value="PPR/CCM1_RNA-binding"/>
</dbReference>
<proteinExistence type="predicted"/>
<evidence type="ECO:0008006" key="5">
    <source>
        <dbReference type="Google" id="ProtNLM"/>
    </source>
</evidence>
<dbReference type="PANTHER" id="PTHR47942:SF63">
    <property type="entry name" value="PENTATRICOPEPTIDE REPEAT-CONTAINING PROTEIN"/>
    <property type="match status" value="1"/>
</dbReference>
<dbReference type="Proteomes" id="UP000813461">
    <property type="component" value="Unassembled WGS sequence"/>
</dbReference>
<feature type="repeat" description="PPR" evidence="2">
    <location>
        <begin position="503"/>
        <end position="537"/>
    </location>
</feature>
<name>A0A8K0QU71_9PLEO</name>
<dbReference type="InterPro" id="IPR002885">
    <property type="entry name" value="PPR_rpt"/>
</dbReference>
<protein>
    <recommendedName>
        <fullName evidence="5">Pentatricopeptide repeat protein</fullName>
    </recommendedName>
</protein>
<accession>A0A8K0QU71</accession>
<keyword evidence="4" id="KW-1185">Reference proteome</keyword>
<reference evidence="3" key="1">
    <citation type="journal article" date="2021" name="Nat. Commun.">
        <title>Genetic determinants of endophytism in the Arabidopsis root mycobiome.</title>
        <authorList>
            <person name="Mesny F."/>
            <person name="Miyauchi S."/>
            <person name="Thiergart T."/>
            <person name="Pickel B."/>
            <person name="Atanasova L."/>
            <person name="Karlsson M."/>
            <person name="Huettel B."/>
            <person name="Barry K.W."/>
            <person name="Haridas S."/>
            <person name="Chen C."/>
            <person name="Bauer D."/>
            <person name="Andreopoulos W."/>
            <person name="Pangilinan J."/>
            <person name="LaButti K."/>
            <person name="Riley R."/>
            <person name="Lipzen A."/>
            <person name="Clum A."/>
            <person name="Drula E."/>
            <person name="Henrissat B."/>
            <person name="Kohler A."/>
            <person name="Grigoriev I.V."/>
            <person name="Martin F.M."/>
            <person name="Hacquard S."/>
        </authorList>
    </citation>
    <scope>NUCLEOTIDE SEQUENCE</scope>
    <source>
        <strain evidence="3">MPI-SDFR-AT-0120</strain>
    </source>
</reference>
<keyword evidence="1" id="KW-0677">Repeat</keyword>